<feature type="region of interest" description="Disordered" evidence="1">
    <location>
        <begin position="44"/>
        <end position="71"/>
    </location>
</feature>
<evidence type="ECO:0000313" key="3">
    <source>
        <dbReference type="Proteomes" id="UP001497382"/>
    </source>
</evidence>
<dbReference type="Gene3D" id="2.120.10.80">
    <property type="entry name" value="Kelch-type beta propeller"/>
    <property type="match status" value="2"/>
</dbReference>
<evidence type="ECO:0000256" key="1">
    <source>
        <dbReference type="SAM" id="MobiDB-lite"/>
    </source>
</evidence>
<dbReference type="PANTHER" id="PTHR46063:SF1">
    <property type="entry name" value="KELCH DOMAIN-CONTAINING PROTEIN 4"/>
    <property type="match status" value="1"/>
</dbReference>
<organism evidence="2 3">
    <name type="scientific">Larinioides sclopetarius</name>
    <dbReference type="NCBI Taxonomy" id="280406"/>
    <lineage>
        <taxon>Eukaryota</taxon>
        <taxon>Metazoa</taxon>
        <taxon>Ecdysozoa</taxon>
        <taxon>Arthropoda</taxon>
        <taxon>Chelicerata</taxon>
        <taxon>Arachnida</taxon>
        <taxon>Araneae</taxon>
        <taxon>Araneomorphae</taxon>
        <taxon>Entelegynae</taxon>
        <taxon>Araneoidea</taxon>
        <taxon>Araneidae</taxon>
        <taxon>Larinioides</taxon>
    </lineage>
</organism>
<accession>A0AAV2B1D4</accession>
<sequence>MGKKDKKKGKGAEKTALKTEKKALARMKKELAAKGEDDIEKLIVESQKQDGKLGEESCPQPGPRSSFTLSPHPDKEELILFGGEYYTGSKTFVYNDLYFYNIKKGTWSIMHTPLKPPPRCAHQAVVLSQNGGQLWIFGGEFVSPTRTVFYHYKDLWVFHLAEKRWEEIKAPGGPSARSGHRMVVRKKQIVVFGGFHEAFDNYKYLNDLYVFNLETYSWSKIEPVGKVPSLRSASLLSPLTDGRILLYGGYSREKVKKGVDKGTEFTDMYHLQVDERSVPHKWKWVQVKPSGIPPSARSGLSIAVAPNNRAYVFGGVHDEDPDEENLASVFHNDLYALELDTGRWFPINLRGKRERGGRKRHKRNRNDAGGGEEDDGDDESEEVVETLKKTTLADAEEVATKTDDVFTVKIGPSTTNPGVSSAVASAVSSNEAFLPKGRMSAILVVKNGILYLYGGFYEEGDRRYTLSDFYSLDIHKLDEWRTIVPFSISNLEWAESSESESGEDGEEDDDEEEEDDENDDDSEEMETE</sequence>
<feature type="compositionally biased region" description="Basic and acidic residues" evidence="1">
    <location>
        <begin position="44"/>
        <end position="55"/>
    </location>
</feature>
<feature type="compositionally biased region" description="Acidic residues" evidence="1">
    <location>
        <begin position="495"/>
        <end position="528"/>
    </location>
</feature>
<name>A0AAV2B1D4_9ARAC</name>
<reference evidence="2 3" key="1">
    <citation type="submission" date="2024-04" db="EMBL/GenBank/DDBJ databases">
        <authorList>
            <person name="Rising A."/>
            <person name="Reimegard J."/>
            <person name="Sonavane S."/>
            <person name="Akerstrom W."/>
            <person name="Nylinder S."/>
            <person name="Hedman E."/>
            <person name="Kallberg Y."/>
        </authorList>
    </citation>
    <scope>NUCLEOTIDE SEQUENCE [LARGE SCALE GENOMIC DNA]</scope>
</reference>
<evidence type="ECO:0000313" key="2">
    <source>
        <dbReference type="EMBL" id="CAL1289872.1"/>
    </source>
</evidence>
<dbReference type="InterPro" id="IPR052588">
    <property type="entry name" value="Kelch_domain_protein"/>
</dbReference>
<dbReference type="SUPFAM" id="SSF117281">
    <property type="entry name" value="Kelch motif"/>
    <property type="match status" value="1"/>
</dbReference>
<evidence type="ECO:0008006" key="4">
    <source>
        <dbReference type="Google" id="ProtNLM"/>
    </source>
</evidence>
<dbReference type="PANTHER" id="PTHR46063">
    <property type="entry name" value="KELCH DOMAIN-CONTAINING PROTEIN"/>
    <property type="match status" value="1"/>
</dbReference>
<dbReference type="Pfam" id="PF24681">
    <property type="entry name" value="Kelch_KLHDC2_KLHL20_DRC7"/>
    <property type="match status" value="1"/>
</dbReference>
<dbReference type="InterPro" id="IPR015915">
    <property type="entry name" value="Kelch-typ_b-propeller"/>
</dbReference>
<feature type="region of interest" description="Disordered" evidence="1">
    <location>
        <begin position="492"/>
        <end position="528"/>
    </location>
</feature>
<feature type="compositionally biased region" description="Acidic residues" evidence="1">
    <location>
        <begin position="370"/>
        <end position="382"/>
    </location>
</feature>
<gene>
    <name evidence="2" type="ORF">LARSCL_LOCUS16165</name>
</gene>
<feature type="region of interest" description="Disordered" evidence="1">
    <location>
        <begin position="353"/>
        <end position="382"/>
    </location>
</feature>
<proteinExistence type="predicted"/>
<dbReference type="AlphaFoldDB" id="A0AAV2B1D4"/>
<protein>
    <recommendedName>
        <fullName evidence="4">Kelch domain-containing protein 4</fullName>
    </recommendedName>
</protein>
<dbReference type="EMBL" id="CAXIEN010000255">
    <property type="protein sequence ID" value="CAL1289872.1"/>
    <property type="molecule type" value="Genomic_DNA"/>
</dbReference>
<feature type="compositionally biased region" description="Basic residues" evidence="1">
    <location>
        <begin position="353"/>
        <end position="364"/>
    </location>
</feature>
<dbReference type="Proteomes" id="UP001497382">
    <property type="component" value="Unassembled WGS sequence"/>
</dbReference>
<keyword evidence="3" id="KW-1185">Reference proteome</keyword>
<comment type="caution">
    <text evidence="2">The sequence shown here is derived from an EMBL/GenBank/DDBJ whole genome shotgun (WGS) entry which is preliminary data.</text>
</comment>